<gene>
    <name evidence="2" type="ORF">SAMN02745221_02232</name>
</gene>
<feature type="non-terminal residue" evidence="2">
    <location>
        <position position="1"/>
    </location>
</feature>
<accession>A0A1M5SJR2</accession>
<organism evidence="2 3">
    <name type="scientific">Thermosyntropha lipolytica DSM 11003</name>
    <dbReference type="NCBI Taxonomy" id="1123382"/>
    <lineage>
        <taxon>Bacteria</taxon>
        <taxon>Bacillati</taxon>
        <taxon>Bacillota</taxon>
        <taxon>Clostridia</taxon>
        <taxon>Eubacteriales</taxon>
        <taxon>Syntrophomonadaceae</taxon>
        <taxon>Thermosyntropha</taxon>
    </lineage>
</organism>
<dbReference type="STRING" id="1123382.SAMN02745221_02232"/>
<evidence type="ECO:0000313" key="2">
    <source>
        <dbReference type="EMBL" id="SHH38498.1"/>
    </source>
</evidence>
<keyword evidence="3" id="KW-1185">Reference proteome</keyword>
<dbReference type="InterPro" id="IPR006842">
    <property type="entry name" value="Transposase_31"/>
</dbReference>
<dbReference type="Proteomes" id="UP000242329">
    <property type="component" value="Unassembled WGS sequence"/>
</dbReference>
<dbReference type="EMBL" id="FQWY01000089">
    <property type="protein sequence ID" value="SHH38498.1"/>
    <property type="molecule type" value="Genomic_DNA"/>
</dbReference>
<dbReference type="PANTHER" id="PTHR34611">
    <property type="match status" value="1"/>
</dbReference>
<dbReference type="InterPro" id="IPR051699">
    <property type="entry name" value="Rpn/YhgA-like_nuclease"/>
</dbReference>
<dbReference type="AlphaFoldDB" id="A0A1M5SJR2"/>
<sequence length="193" mass="22637">NKKELTPIIPVIFYHGEKRWETVKSLADITRGIKEYPELKEYLPLFKHIFYELGELEEIEEVENLGLKVFLLSLLLARGFKNPELLLKTIFLYLDNIPGDYEYLFVATTIYVFNKIDIDLEKLMEYARELRLERREDLMTLAERLRREGIEKGIEKGKEEAAINALKEGLDVKLIAKFTGLSVERIEEIKKEA</sequence>
<dbReference type="PANTHER" id="PTHR34611:SF2">
    <property type="entry name" value="INACTIVE RECOMBINATION-PROMOTING NUCLEASE-LIKE PROTEIN RPNE-RELATED"/>
    <property type="match status" value="1"/>
</dbReference>
<dbReference type="RefSeq" id="WP_200774272.1">
    <property type="nucleotide sequence ID" value="NZ_FQWY01000089.1"/>
</dbReference>
<reference evidence="3" key="1">
    <citation type="submission" date="2016-11" db="EMBL/GenBank/DDBJ databases">
        <authorList>
            <person name="Varghese N."/>
            <person name="Submissions S."/>
        </authorList>
    </citation>
    <scope>NUCLEOTIDE SEQUENCE [LARGE SCALE GENOMIC DNA]</scope>
    <source>
        <strain evidence="3">DSM 11003</strain>
    </source>
</reference>
<proteinExistence type="predicted"/>
<dbReference type="GO" id="GO:0006310">
    <property type="term" value="P:DNA recombination"/>
    <property type="evidence" value="ECO:0007669"/>
    <property type="project" value="TreeGrafter"/>
</dbReference>
<evidence type="ECO:0000259" key="1">
    <source>
        <dbReference type="Pfam" id="PF04754"/>
    </source>
</evidence>
<dbReference type="GO" id="GO:1990238">
    <property type="term" value="F:double-stranded DNA endonuclease activity"/>
    <property type="evidence" value="ECO:0007669"/>
    <property type="project" value="TreeGrafter"/>
</dbReference>
<name>A0A1M5SJR2_9FIRM</name>
<dbReference type="Pfam" id="PF04754">
    <property type="entry name" value="Transposase_31"/>
    <property type="match status" value="1"/>
</dbReference>
<protein>
    <recommendedName>
        <fullName evidence="1">Transposase (putative) YhgA-like domain-containing protein</fullName>
    </recommendedName>
</protein>
<evidence type="ECO:0000313" key="3">
    <source>
        <dbReference type="Proteomes" id="UP000242329"/>
    </source>
</evidence>
<feature type="domain" description="Transposase (putative) YhgA-like" evidence="1">
    <location>
        <begin position="2"/>
        <end position="72"/>
    </location>
</feature>